<sequence length="77" mass="7875">MDKPESGGSAWKMAGVVSLIGVDFAVCTMAGFYVGSWLGNLLGNRGIGVGIGVLAGMAAGVFGAVAVIRRIMRENDE</sequence>
<reference evidence="3" key="1">
    <citation type="journal article" date="2019" name="Int. J. Syst. Evol. Microbiol.">
        <title>The Global Catalogue of Microorganisms (GCM) 10K type strain sequencing project: providing services to taxonomists for standard genome sequencing and annotation.</title>
        <authorList>
            <consortium name="The Broad Institute Genomics Platform"/>
            <consortium name="The Broad Institute Genome Sequencing Center for Infectious Disease"/>
            <person name="Wu L."/>
            <person name="Ma J."/>
        </authorList>
    </citation>
    <scope>NUCLEOTIDE SEQUENCE [LARGE SCALE GENOMIC DNA]</scope>
    <source>
        <strain evidence="3">CGMCC 1.15044</strain>
    </source>
</reference>
<dbReference type="RefSeq" id="WP_094094479.1">
    <property type="nucleotide sequence ID" value="NZ_BMHF01000010.1"/>
</dbReference>
<dbReference type="EMBL" id="BMHF01000010">
    <property type="protein sequence ID" value="GGA42988.1"/>
    <property type="molecule type" value="Genomic_DNA"/>
</dbReference>
<feature type="transmembrane region" description="Helical" evidence="1">
    <location>
        <begin position="12"/>
        <end position="34"/>
    </location>
</feature>
<organism evidence="2 3">
    <name type="scientific">Paenibacillus physcomitrellae</name>
    <dbReference type="NCBI Taxonomy" id="1619311"/>
    <lineage>
        <taxon>Bacteria</taxon>
        <taxon>Bacillati</taxon>
        <taxon>Bacillota</taxon>
        <taxon>Bacilli</taxon>
        <taxon>Bacillales</taxon>
        <taxon>Paenibacillaceae</taxon>
        <taxon>Paenibacillus</taxon>
    </lineage>
</organism>
<dbReference type="Proteomes" id="UP000609323">
    <property type="component" value="Unassembled WGS sequence"/>
</dbReference>
<dbReference type="InterPro" id="IPR032820">
    <property type="entry name" value="ATPase_put"/>
</dbReference>
<evidence type="ECO:0000313" key="2">
    <source>
        <dbReference type="EMBL" id="GGA42988.1"/>
    </source>
</evidence>
<keyword evidence="1" id="KW-1133">Transmembrane helix</keyword>
<evidence type="ECO:0000256" key="1">
    <source>
        <dbReference type="SAM" id="Phobius"/>
    </source>
</evidence>
<feature type="transmembrane region" description="Helical" evidence="1">
    <location>
        <begin position="46"/>
        <end position="68"/>
    </location>
</feature>
<name>A0ABQ1GFV2_9BACL</name>
<keyword evidence="1" id="KW-0812">Transmembrane</keyword>
<proteinExistence type="predicted"/>
<keyword evidence="3" id="KW-1185">Reference proteome</keyword>
<evidence type="ECO:0000313" key="3">
    <source>
        <dbReference type="Proteomes" id="UP000609323"/>
    </source>
</evidence>
<dbReference type="Pfam" id="PF09527">
    <property type="entry name" value="ATPase_gene1"/>
    <property type="match status" value="1"/>
</dbReference>
<protein>
    <recommendedName>
        <fullName evidence="4">AtpZ/AtpI family protein</fullName>
    </recommendedName>
</protein>
<comment type="caution">
    <text evidence="2">The sequence shown here is derived from an EMBL/GenBank/DDBJ whole genome shotgun (WGS) entry which is preliminary data.</text>
</comment>
<evidence type="ECO:0008006" key="4">
    <source>
        <dbReference type="Google" id="ProtNLM"/>
    </source>
</evidence>
<keyword evidence="1" id="KW-0472">Membrane</keyword>
<gene>
    <name evidence="2" type="ORF">GCM10010917_30430</name>
</gene>
<accession>A0ABQ1GFV2</accession>